<evidence type="ECO:0000256" key="1">
    <source>
        <dbReference type="ARBA" id="ARBA00022737"/>
    </source>
</evidence>
<dbReference type="FunFam" id="1.25.40.20:FF:001193">
    <property type="entry name" value="Ion channel NompC"/>
    <property type="match status" value="1"/>
</dbReference>
<dbReference type="FunCoup" id="G5EBJ4">
    <property type="interactions" value="16"/>
</dbReference>
<reference evidence="5" key="2">
    <citation type="submission" date="2003-03" db="EMBL/GenBank/DDBJ databases">
        <authorList>
            <person name="Sulson J.E."/>
            <person name="Waterston R."/>
        </authorList>
    </citation>
    <scope>NUCLEOTIDE SEQUENCE</scope>
    <source>
        <strain evidence="5">Bristol N2</strain>
    </source>
</reference>
<feature type="repeat" description="ANK" evidence="3">
    <location>
        <begin position="281"/>
        <end position="313"/>
    </location>
</feature>
<dbReference type="PROSITE" id="PS50297">
    <property type="entry name" value="ANK_REP_REGION"/>
    <property type="match status" value="5"/>
</dbReference>
<dbReference type="OMA" id="QFSVECL"/>
<evidence type="ECO:0007829" key="8">
    <source>
        <dbReference type="PeptideAtlas" id="G5EBJ4"/>
    </source>
</evidence>
<sequence length="624" mass="69553">MDIRPILYYAAEGSVTELEKEARKLEKQAIKNGSTDVDHFWEILDDKGRNVLFHAAITDNLKNFQFIMKTRRVKKEALLRLTDYNKATVLHWATQYNCKQVVKEIVQTFDKLNPEDLKILHGLILAKDSESVTPLHIAATKQDTKILKIFVEILKTPKVMELFSIVKDKRDRSPLHYAACKVNLEALRILLFVDPNGGPDFGFTVDQRDKFGIIPLMCAVGVNLPQAIPVIRFLEKKKPVSKTRQNRDGMTALHIAVAARNLEAVQLLIELGSSVDLVDNEQRTPLHYAAEQGYPEIVKFLLCNGARNSTRDHIGATPAHYAAQFSVECLKILFAESKITEVNDNEGRSCLMWAVCAGNIEVINYLIQREDAPKRAACDKNGYTALHLAAMVGHEKVCKILTNQGWSLSERDNHSNTALHLASGRGHTDVLRCLVASGANMNDVDEVGRTAVFWACMGGQAHTLHCMIKELGFEWRTSGSVNTRPKCDKNGRTALHAAAVESSACINVLLSIEKEDNFLSSPLVGWLDKNGETALHEACLASRIDCILSLLNGGSAVNAFGRPQRTPLDCAMQPTVGAPNLSVIEYLRSKSALTFAELRNTATSVLQRHFKLCKRYKEFILRKK</sequence>
<accession>G5EBJ4</accession>
<dbReference type="Gene3D" id="1.25.40.20">
    <property type="entry name" value="Ankyrin repeat-containing domain"/>
    <property type="match status" value="4"/>
</dbReference>
<dbReference type="Bgee" id="WBGene00013835">
    <property type="expression patterns" value="Expressed in embryo and 2 other cell types or tissues"/>
</dbReference>
<keyword evidence="8" id="KW-1267">Proteomics identification</keyword>
<dbReference type="InterPro" id="IPR002110">
    <property type="entry name" value="Ankyrin_rpt"/>
</dbReference>
<dbReference type="CTD" id="180329"/>
<dbReference type="HOGENOM" id="CLU_429102_0_0_1"/>
<reference evidence="5" key="4">
    <citation type="submission" date="2024-10" db="EMBL/GenBank/DDBJ databases">
        <authorList>
            <consortium name="WormBase Consortium"/>
            <person name="WormBase"/>
        </authorList>
    </citation>
    <scope>NUCLEOTIDE SEQUENCE</scope>
    <source>
        <strain evidence="5">Bristol N2</strain>
    </source>
</reference>
<dbReference type="OrthoDB" id="1577640at2759"/>
<dbReference type="InterPro" id="IPR036770">
    <property type="entry name" value="Ankyrin_rpt-contain_sf"/>
</dbReference>
<dbReference type="PRINTS" id="PR01415">
    <property type="entry name" value="ANKYRIN"/>
</dbReference>
<gene>
    <name evidence="5 7" type="primary">mlt-4</name>
    <name evidence="5" type="ORF">CELE_ZC15.7</name>
    <name evidence="7" type="ORF">ZC15.7</name>
</gene>
<keyword evidence="2 3" id="KW-0040">ANK repeat</keyword>
<dbReference type="GO" id="GO:0042395">
    <property type="term" value="P:ecdysis, collagen and cuticulin-based cuticle"/>
    <property type="evidence" value="ECO:0000315"/>
    <property type="project" value="WormBase"/>
</dbReference>
<dbReference type="EMBL" id="DQ645956">
    <property type="protein sequence ID" value="ABG36764.1"/>
    <property type="molecule type" value="mRNA"/>
</dbReference>
<feature type="repeat" description="ANK" evidence="3">
    <location>
        <begin position="381"/>
        <end position="413"/>
    </location>
</feature>
<feature type="repeat" description="ANK" evidence="3">
    <location>
        <begin position="414"/>
        <end position="446"/>
    </location>
</feature>
<evidence type="ECO:0000256" key="3">
    <source>
        <dbReference type="PROSITE-ProRule" id="PRU00023"/>
    </source>
</evidence>
<keyword evidence="6" id="KW-1185">Reference proteome</keyword>
<evidence type="ECO:0000313" key="7">
    <source>
        <dbReference type="WormBase" id="ZC15.7"/>
    </source>
</evidence>
<dbReference type="PaxDb" id="6239-ZC15.7"/>
<dbReference type="WormBase" id="ZC15.7">
    <property type="protein sequence ID" value="CE41741"/>
    <property type="gene ID" value="WBGene00013835"/>
    <property type="gene designation" value="mlt-4"/>
</dbReference>
<dbReference type="SMR" id="G5EBJ4"/>
<evidence type="ECO:0000256" key="2">
    <source>
        <dbReference type="ARBA" id="ARBA00023043"/>
    </source>
</evidence>
<name>G5EBJ4_CAEEL</name>
<dbReference type="PANTHER" id="PTHR24173">
    <property type="entry name" value="ANKYRIN REPEAT CONTAINING"/>
    <property type="match status" value="1"/>
</dbReference>
<dbReference type="PROSITE" id="PS50088">
    <property type="entry name" value="ANK_REPEAT"/>
    <property type="match status" value="5"/>
</dbReference>
<dbReference type="GO" id="GO:0005929">
    <property type="term" value="C:cilium"/>
    <property type="evidence" value="ECO:0000318"/>
    <property type="project" value="GO_Central"/>
</dbReference>
<evidence type="ECO:0000313" key="5">
    <source>
        <dbReference type="EMBL" id="CAB07714.2"/>
    </source>
</evidence>
<dbReference type="PeptideAtlas" id="G5EBJ4"/>
<reference evidence="4" key="3">
    <citation type="submission" date="2006-05" db="EMBL/GenBank/DDBJ databases">
        <title>An unusual defect in molting is conferred by mlt-1 and mlt-4 in Caenorhabditis elegans.</title>
        <authorList>
            <person name="Yochem J."/>
            <person name="Bell L.R."/>
            <person name="Tuck S."/>
            <person name="Herman R.K."/>
            <person name="Chen L."/>
        </authorList>
    </citation>
    <scope>NUCLEOTIDE SEQUENCE</scope>
</reference>
<feature type="repeat" description="ANK" evidence="3">
    <location>
        <begin position="248"/>
        <end position="280"/>
    </location>
</feature>
<dbReference type="GO" id="GO:1904108">
    <property type="term" value="P:protein localization to ciliary inversin compartment"/>
    <property type="evidence" value="ECO:0000318"/>
    <property type="project" value="GO_Central"/>
</dbReference>
<dbReference type="SMART" id="SM00248">
    <property type="entry name" value="ANK"/>
    <property type="match status" value="13"/>
</dbReference>
<keyword evidence="1" id="KW-0677">Repeat</keyword>
<dbReference type="STRING" id="6239.ZC15.7.1"/>
<dbReference type="Pfam" id="PF00023">
    <property type="entry name" value="Ank"/>
    <property type="match status" value="2"/>
</dbReference>
<dbReference type="GeneID" id="180329"/>
<dbReference type="AlphaFoldDB" id="G5EBJ4"/>
<organism evidence="5 6">
    <name type="scientific">Caenorhabditis elegans</name>
    <dbReference type="NCBI Taxonomy" id="6239"/>
    <lineage>
        <taxon>Eukaryota</taxon>
        <taxon>Metazoa</taxon>
        <taxon>Ecdysozoa</taxon>
        <taxon>Nematoda</taxon>
        <taxon>Chromadorea</taxon>
        <taxon>Rhabditida</taxon>
        <taxon>Rhabditina</taxon>
        <taxon>Rhabditomorpha</taxon>
        <taxon>Rhabditoidea</taxon>
        <taxon>Rhabditidae</taxon>
        <taxon>Peloderinae</taxon>
        <taxon>Caenorhabditis</taxon>
    </lineage>
</organism>
<dbReference type="SUPFAM" id="SSF48403">
    <property type="entry name" value="Ankyrin repeat"/>
    <property type="match status" value="2"/>
</dbReference>
<protein>
    <submittedName>
        <fullName evidence="5">ANK_REP_REGION domain-containing protein</fullName>
    </submittedName>
    <submittedName>
        <fullName evidence="4">Molting protein MLT-4</fullName>
    </submittedName>
</protein>
<dbReference type="eggNOG" id="KOG0504">
    <property type="taxonomic scope" value="Eukaryota"/>
</dbReference>
<dbReference type="RefSeq" id="NP_507912.2">
    <property type="nucleotide sequence ID" value="NM_075511.6"/>
</dbReference>
<feature type="repeat" description="ANK" evidence="3">
    <location>
        <begin position="530"/>
        <end position="562"/>
    </location>
</feature>
<dbReference type="Proteomes" id="UP000001940">
    <property type="component" value="Chromosome V"/>
</dbReference>
<reference evidence="5 6" key="1">
    <citation type="journal article" date="1998" name="Science">
        <title>Genome sequence of the nematode C. elegans: a platform for investigating biology.</title>
        <authorList>
            <consortium name="The C. elegans sequencing consortium"/>
            <person name="Sulson J.E."/>
            <person name="Waterston R."/>
        </authorList>
    </citation>
    <scope>NUCLEOTIDE SEQUENCE [LARGE SCALE GENOMIC DNA]</scope>
    <source>
        <strain evidence="5 6">Bristol N2</strain>
    </source>
</reference>
<dbReference type="PANTHER" id="PTHR24173:SF74">
    <property type="entry name" value="ANKYRIN REPEAT DOMAIN-CONTAINING PROTEIN 16"/>
    <property type="match status" value="1"/>
</dbReference>
<evidence type="ECO:0000313" key="6">
    <source>
        <dbReference type="Proteomes" id="UP000001940"/>
    </source>
</evidence>
<dbReference type="EMBL" id="BX284605">
    <property type="protein sequence ID" value="CAB07714.2"/>
    <property type="molecule type" value="Genomic_DNA"/>
</dbReference>
<proteinExistence type="evidence at protein level"/>
<evidence type="ECO:0000313" key="4">
    <source>
        <dbReference type="EMBL" id="ABG36764.1"/>
    </source>
</evidence>
<dbReference type="Pfam" id="PF12796">
    <property type="entry name" value="Ank_2"/>
    <property type="match status" value="3"/>
</dbReference>
<dbReference type="KEGG" id="cel:CELE_ZC15.7"/>
<dbReference type="AGR" id="WB:WBGene00013835"/>